<evidence type="ECO:0000313" key="2">
    <source>
        <dbReference type="EMBL" id="OOR05845.1"/>
    </source>
</evidence>
<accession>A0A1S9T751</accession>
<dbReference type="Proteomes" id="UP000190696">
    <property type="component" value="Unassembled WGS sequence"/>
</dbReference>
<reference evidence="2 3" key="1">
    <citation type="submission" date="2017-01" db="EMBL/GenBank/DDBJ databases">
        <title>Bacillus cereus isolates.</title>
        <authorList>
            <person name="Beno S.M."/>
        </authorList>
    </citation>
    <scope>NUCLEOTIDE SEQUENCE [LARGE SCALE GENOMIC DNA]</scope>
    <source>
        <strain evidence="2 3">FSL W7-1108</strain>
    </source>
</reference>
<dbReference type="GO" id="GO:0003677">
    <property type="term" value="F:DNA binding"/>
    <property type="evidence" value="ECO:0007669"/>
    <property type="project" value="InterPro"/>
</dbReference>
<dbReference type="Pfam" id="PF04471">
    <property type="entry name" value="Mrr_cat"/>
    <property type="match status" value="1"/>
</dbReference>
<dbReference type="Gene3D" id="3.40.1350.10">
    <property type="match status" value="1"/>
</dbReference>
<dbReference type="SUPFAM" id="SSF52980">
    <property type="entry name" value="Restriction endonuclease-like"/>
    <property type="match status" value="1"/>
</dbReference>
<dbReference type="InterPro" id="IPR007560">
    <property type="entry name" value="Restrct_endonuc_IV_Mrr"/>
</dbReference>
<name>A0A1S9T751_BACMY</name>
<sequence length="138" mass="15632">MQKRLEMRQSHIDAIDLMKGRQFEQYLNVIFQELGYESQVTKGSGDFGADLILKSNNETIIVQAKRHRNKVSLQAVQEVVAARGYYNANHAWVVTNNYFTESAQELANANDVLLLDRNRLIKLSEQANRHPSAVGPSS</sequence>
<dbReference type="PANTHER" id="PTHR30015:SF6">
    <property type="entry name" value="SLL1429 PROTEIN"/>
    <property type="match status" value="1"/>
</dbReference>
<dbReference type="InterPro" id="IPR011335">
    <property type="entry name" value="Restrct_endonuc-II-like"/>
</dbReference>
<evidence type="ECO:0000313" key="3">
    <source>
        <dbReference type="Proteomes" id="UP000190696"/>
    </source>
</evidence>
<dbReference type="InterPro" id="IPR052906">
    <property type="entry name" value="Type_IV_Methyl-Rstrct_Enzyme"/>
</dbReference>
<keyword evidence="2" id="KW-0378">Hydrolase</keyword>
<comment type="caution">
    <text evidence="2">The sequence shown here is derived from an EMBL/GenBank/DDBJ whole genome shotgun (WGS) entry which is preliminary data.</text>
</comment>
<feature type="domain" description="Restriction endonuclease type IV Mrr" evidence="1">
    <location>
        <begin position="16"/>
        <end position="123"/>
    </location>
</feature>
<keyword evidence="2" id="KW-0255">Endonuclease</keyword>
<dbReference type="EMBL" id="MUAI01000012">
    <property type="protein sequence ID" value="OOR05845.1"/>
    <property type="molecule type" value="Genomic_DNA"/>
</dbReference>
<organism evidence="2 3">
    <name type="scientific">Bacillus mycoides</name>
    <dbReference type="NCBI Taxonomy" id="1405"/>
    <lineage>
        <taxon>Bacteria</taxon>
        <taxon>Bacillati</taxon>
        <taxon>Bacillota</taxon>
        <taxon>Bacilli</taxon>
        <taxon>Bacillales</taxon>
        <taxon>Bacillaceae</taxon>
        <taxon>Bacillus</taxon>
        <taxon>Bacillus cereus group</taxon>
    </lineage>
</organism>
<evidence type="ECO:0000259" key="1">
    <source>
        <dbReference type="Pfam" id="PF04471"/>
    </source>
</evidence>
<dbReference type="PANTHER" id="PTHR30015">
    <property type="entry name" value="MRR RESTRICTION SYSTEM PROTEIN"/>
    <property type="match status" value="1"/>
</dbReference>
<keyword evidence="2" id="KW-0540">Nuclease</keyword>
<protein>
    <submittedName>
        <fullName evidence="2">Endonuclease</fullName>
    </submittedName>
</protein>
<gene>
    <name evidence="2" type="ORF">BW900_15800</name>
</gene>
<dbReference type="AlphaFoldDB" id="A0A1S9T751"/>
<dbReference type="GO" id="GO:0009307">
    <property type="term" value="P:DNA restriction-modification system"/>
    <property type="evidence" value="ECO:0007669"/>
    <property type="project" value="InterPro"/>
</dbReference>
<proteinExistence type="predicted"/>
<dbReference type="GO" id="GO:0015666">
    <property type="term" value="F:restriction endodeoxyribonuclease activity"/>
    <property type="evidence" value="ECO:0007669"/>
    <property type="project" value="TreeGrafter"/>
</dbReference>
<dbReference type="InterPro" id="IPR011856">
    <property type="entry name" value="tRNA_endonuc-like_dom_sf"/>
</dbReference>